<dbReference type="EMBL" id="FOZZ01000007">
    <property type="protein sequence ID" value="SFS94426.1"/>
    <property type="molecule type" value="Genomic_DNA"/>
</dbReference>
<dbReference type="AlphaFoldDB" id="A0A1I6TZ06"/>
<proteinExistence type="predicted"/>
<accession>A0A1I6TZ06</accession>
<dbReference type="Proteomes" id="UP000198785">
    <property type="component" value="Unassembled WGS sequence"/>
</dbReference>
<organism evidence="1 2">
    <name type="scientific">Sphingobacterium wenxiniae</name>
    <dbReference type="NCBI Taxonomy" id="683125"/>
    <lineage>
        <taxon>Bacteria</taxon>
        <taxon>Pseudomonadati</taxon>
        <taxon>Bacteroidota</taxon>
        <taxon>Sphingobacteriia</taxon>
        <taxon>Sphingobacteriales</taxon>
        <taxon>Sphingobacteriaceae</taxon>
        <taxon>Sphingobacterium</taxon>
    </lineage>
</organism>
<name>A0A1I6TZ06_9SPHI</name>
<sequence length="66" mass="7562">MQIILQNVQQKHIKLITELAKNLDIQIIGTGEDDNYYLDAMQEGENSPLLAEEEKVSFLKSLQNED</sequence>
<gene>
    <name evidence="1" type="ORF">SAMN05660206_107148</name>
</gene>
<dbReference type="OrthoDB" id="798913at2"/>
<dbReference type="RefSeq" id="WP_093366009.1">
    <property type="nucleotide sequence ID" value="NZ_FOZZ01000007.1"/>
</dbReference>
<protein>
    <submittedName>
        <fullName evidence="1">Uncharacterized protein</fullName>
    </submittedName>
</protein>
<reference evidence="1 2" key="1">
    <citation type="submission" date="2016-10" db="EMBL/GenBank/DDBJ databases">
        <authorList>
            <person name="de Groot N.N."/>
        </authorList>
    </citation>
    <scope>NUCLEOTIDE SEQUENCE [LARGE SCALE GENOMIC DNA]</scope>
    <source>
        <strain evidence="1 2">DSM 22789</strain>
    </source>
</reference>
<keyword evidence="2" id="KW-1185">Reference proteome</keyword>
<dbReference type="STRING" id="683125.SAMN05660206_107148"/>
<evidence type="ECO:0000313" key="2">
    <source>
        <dbReference type="Proteomes" id="UP000198785"/>
    </source>
</evidence>
<evidence type="ECO:0000313" key="1">
    <source>
        <dbReference type="EMBL" id="SFS94426.1"/>
    </source>
</evidence>